<feature type="region of interest" description="Disordered" evidence="1">
    <location>
        <begin position="39"/>
        <end position="63"/>
    </location>
</feature>
<accession>A0A8H6P4I7</accession>
<evidence type="ECO:0000256" key="1">
    <source>
        <dbReference type="SAM" id="MobiDB-lite"/>
    </source>
</evidence>
<dbReference type="GO" id="GO:0000964">
    <property type="term" value="P:mitochondrial RNA 5'-end processing"/>
    <property type="evidence" value="ECO:0007669"/>
    <property type="project" value="TreeGrafter"/>
</dbReference>
<feature type="compositionally biased region" description="Basic residues" evidence="1">
    <location>
        <begin position="140"/>
        <end position="149"/>
    </location>
</feature>
<dbReference type="PANTHER" id="PTHR31014:SF0">
    <property type="entry name" value="MITOCHONDRIAL TRANSLATION SYSTEM COMPONENT PET127-RELATED"/>
    <property type="match status" value="1"/>
</dbReference>
<feature type="region of interest" description="Disordered" evidence="1">
    <location>
        <begin position="634"/>
        <end position="750"/>
    </location>
</feature>
<name>A0A8H6P4I7_9EURO</name>
<dbReference type="Proteomes" id="UP000662466">
    <property type="component" value="Unassembled WGS sequence"/>
</dbReference>
<dbReference type="PANTHER" id="PTHR31014">
    <property type="entry name" value="MITOCHONDRIAL TRANSLATION SYSTEM COMPONENT PET127-RELATED"/>
    <property type="match status" value="1"/>
</dbReference>
<evidence type="ECO:0000313" key="3">
    <source>
        <dbReference type="EMBL" id="KAF7161963.1"/>
    </source>
</evidence>
<evidence type="ECO:0000313" key="2">
    <source>
        <dbReference type="EMBL" id="KAF7117526.1"/>
    </source>
</evidence>
<dbReference type="Proteomes" id="UP000630445">
    <property type="component" value="Unassembled WGS sequence"/>
</dbReference>
<reference evidence="2" key="1">
    <citation type="submission" date="2020-06" db="EMBL/GenBank/DDBJ databases">
        <title>Draft genome sequences of strains closely related to Aspergillus parafelis and Aspergillus hiratsukae.</title>
        <authorList>
            <person name="Dos Santos R.A.C."/>
            <person name="Rivero-Menendez O."/>
            <person name="Steenwyk J.L."/>
            <person name="Mead M.E."/>
            <person name="Goldman G.H."/>
            <person name="Alastruey-Izquierdo A."/>
            <person name="Rokas A."/>
        </authorList>
    </citation>
    <scope>NUCLEOTIDE SEQUENCE</scope>
    <source>
        <strain evidence="2">CNM-CM5793</strain>
        <strain evidence="3">CNM-CM6106</strain>
    </source>
</reference>
<keyword evidence="4" id="KW-1185">Reference proteome</keyword>
<dbReference type="Pfam" id="PF08634">
    <property type="entry name" value="Pet127"/>
    <property type="match status" value="1"/>
</dbReference>
<dbReference type="InterPro" id="IPR013943">
    <property type="entry name" value="Pet127"/>
</dbReference>
<feature type="compositionally biased region" description="Polar residues" evidence="1">
    <location>
        <begin position="99"/>
        <end position="109"/>
    </location>
</feature>
<sequence length="861" mass="97219">MFRTSLRSLKDPFREHVCFSCLAQGLGGRPRLRQFYSSPLSRAESGDDQAFDESTHAKGALSARATSNKLQLLIFILPKDDSPPTKKKKLKKKKRQDVQHATNVKNSILRSLASSPASASPSEQEELMESRDNEDEKLPTKTRKRRSKNTSRDTGKLVRKVASERKSIKRVKGSRRPESKDRGASIQDDEDSTAGIQSSLQSVIPQLDSRGTSPKDRESIRTLSEIAASAVGRHSGVLHSEELSITPLKIHTPSVPRLSFGLDRVLFNPGVYHLRDPRSRVFNFDPYLGSIMPVTEFDFDALKEYITSSRDETLRGIAAKEKKKYVGSSSSMTSVLSHFHYLLSSWRPIDARYISQGFPDKLRTFTRLLRAPAAMFLRYKDGVYAIDADKEFDSANILMNLGKSLEKLLTLPKEDFERYRRTSANKISPEEEQAIPEAYHYSTMGDFIMRSQLDAYDPRLPGTGMFDLKTRAVVSIRMDVKNFEYGLGYEIRHRFGCYESYEREYFDMIRAAFLKYSLQVRIGRMDGIFVAFHNIERIFGFQYVSLPEMDQSLHGQSDTTLGDAEFQLSLALWNEILDKATEKFPKKSLRFHFETRDAQTPLMYIFAEPVTDDEIHAIQTKNAEEIDAYQRRILNLPSKERTNPTPAPSDLEAESQPATPAEDETEKSSSQEISTASNVDQETPATSKSQPATPAEDETDGSSAQESSTASNVDQDASNVDQETPATSDESPTPESEDAPAEQAQEQPQEEARDLLAMTLVIKNKMNGHYVERPNNFTAADKWTIQWELTELKQPQAQNLYTACQKRRAKALAGRGEGESGVAANVYIRKLREISRQGREFRQREDQLDKEQGIVVLDDAV</sequence>
<feature type="compositionally biased region" description="Polar residues" evidence="1">
    <location>
        <begin position="701"/>
        <end position="734"/>
    </location>
</feature>
<evidence type="ECO:0008006" key="5">
    <source>
        <dbReference type="Google" id="ProtNLM"/>
    </source>
</evidence>
<feature type="compositionally biased region" description="Basic and acidic residues" evidence="1">
    <location>
        <begin position="150"/>
        <end position="166"/>
    </location>
</feature>
<protein>
    <recommendedName>
        <fullName evidence="5">Mitochondrial protein Pet127-domain-containing protein</fullName>
    </recommendedName>
</protein>
<dbReference type="EMBL" id="JACBAD010002088">
    <property type="protein sequence ID" value="KAF7117526.1"/>
    <property type="molecule type" value="Genomic_DNA"/>
</dbReference>
<feature type="compositionally biased region" description="Basic and acidic residues" evidence="1">
    <location>
        <begin position="128"/>
        <end position="139"/>
    </location>
</feature>
<feature type="compositionally biased region" description="Polar residues" evidence="1">
    <location>
        <begin position="194"/>
        <end position="212"/>
    </location>
</feature>
<organism evidence="2 4">
    <name type="scientific">Aspergillus hiratsukae</name>
    <dbReference type="NCBI Taxonomy" id="1194566"/>
    <lineage>
        <taxon>Eukaryota</taxon>
        <taxon>Fungi</taxon>
        <taxon>Dikarya</taxon>
        <taxon>Ascomycota</taxon>
        <taxon>Pezizomycotina</taxon>
        <taxon>Eurotiomycetes</taxon>
        <taxon>Eurotiomycetidae</taxon>
        <taxon>Eurotiales</taxon>
        <taxon>Aspergillaceae</taxon>
        <taxon>Aspergillus</taxon>
        <taxon>Aspergillus subgen. Fumigati</taxon>
    </lineage>
</organism>
<dbReference type="GO" id="GO:0005740">
    <property type="term" value="C:mitochondrial envelope"/>
    <property type="evidence" value="ECO:0007669"/>
    <property type="project" value="TreeGrafter"/>
</dbReference>
<proteinExistence type="predicted"/>
<feature type="compositionally biased region" description="Polar residues" evidence="1">
    <location>
        <begin position="668"/>
        <end position="692"/>
    </location>
</feature>
<feature type="compositionally biased region" description="Low complexity" evidence="1">
    <location>
        <begin position="111"/>
        <end position="122"/>
    </location>
</feature>
<feature type="compositionally biased region" description="Basic residues" evidence="1">
    <location>
        <begin position="85"/>
        <end position="95"/>
    </location>
</feature>
<feature type="region of interest" description="Disordered" evidence="1">
    <location>
        <begin position="81"/>
        <end position="219"/>
    </location>
</feature>
<evidence type="ECO:0000313" key="4">
    <source>
        <dbReference type="Proteomes" id="UP000630445"/>
    </source>
</evidence>
<dbReference type="AlphaFoldDB" id="A0A8H6P4I7"/>
<comment type="caution">
    <text evidence="2">The sequence shown here is derived from an EMBL/GenBank/DDBJ whole genome shotgun (WGS) entry which is preliminary data.</text>
</comment>
<gene>
    <name evidence="2" type="ORF">CNMCM5793_006548</name>
    <name evidence="3" type="ORF">CNMCM6106_009036</name>
</gene>
<dbReference type="EMBL" id="JACBAF010002238">
    <property type="protein sequence ID" value="KAF7161963.1"/>
    <property type="molecule type" value="Genomic_DNA"/>
</dbReference>
<dbReference type="OrthoDB" id="10249045at2759"/>